<protein>
    <submittedName>
        <fullName evidence="14">CRISPR-associated endonuclease/helicase Cas3</fullName>
    </submittedName>
</protein>
<keyword evidence="9" id="KW-0051">Antiviral defense</keyword>
<evidence type="ECO:0000256" key="7">
    <source>
        <dbReference type="ARBA" id="ARBA00022806"/>
    </source>
</evidence>
<comment type="similarity">
    <text evidence="1">In the N-terminal section; belongs to the CRISPR-associated nuclease Cas3-HD family.</text>
</comment>
<evidence type="ECO:0000256" key="10">
    <source>
        <dbReference type="ARBA" id="ARBA00038437"/>
    </source>
</evidence>
<dbReference type="PROSITE" id="PS51643">
    <property type="entry name" value="HD_CAS3"/>
    <property type="match status" value="1"/>
</dbReference>
<dbReference type="InterPro" id="IPR054712">
    <property type="entry name" value="Cas3-like_dom"/>
</dbReference>
<evidence type="ECO:0000259" key="11">
    <source>
        <dbReference type="PROSITE" id="PS51192"/>
    </source>
</evidence>
<accession>A0A2T0T2S3</accession>
<feature type="domain" description="Helicase ATP-binding" evidence="11">
    <location>
        <begin position="23"/>
        <end position="207"/>
    </location>
</feature>
<evidence type="ECO:0000256" key="3">
    <source>
        <dbReference type="ARBA" id="ARBA00022722"/>
    </source>
</evidence>
<name>A0A2T0T2S3_9BACT</name>
<dbReference type="SUPFAM" id="SSF52540">
    <property type="entry name" value="P-loop containing nucleoside triphosphate hydrolases"/>
    <property type="match status" value="1"/>
</dbReference>
<dbReference type="Gene3D" id="3.40.50.300">
    <property type="entry name" value="P-loop containing nucleotide triphosphate hydrolases"/>
    <property type="match status" value="2"/>
</dbReference>
<dbReference type="GO" id="GO:0051607">
    <property type="term" value="P:defense response to virus"/>
    <property type="evidence" value="ECO:0007669"/>
    <property type="project" value="UniProtKB-KW"/>
</dbReference>
<dbReference type="EMBL" id="PVTE01000007">
    <property type="protein sequence ID" value="PRY39956.1"/>
    <property type="molecule type" value="Genomic_DNA"/>
</dbReference>
<dbReference type="GO" id="GO:0016787">
    <property type="term" value="F:hydrolase activity"/>
    <property type="evidence" value="ECO:0007669"/>
    <property type="project" value="UniProtKB-KW"/>
</dbReference>
<evidence type="ECO:0000313" key="14">
    <source>
        <dbReference type="EMBL" id="PRY39956.1"/>
    </source>
</evidence>
<evidence type="ECO:0000313" key="15">
    <source>
        <dbReference type="Proteomes" id="UP000238375"/>
    </source>
</evidence>
<evidence type="ECO:0000259" key="12">
    <source>
        <dbReference type="PROSITE" id="PS51194"/>
    </source>
</evidence>
<evidence type="ECO:0000256" key="6">
    <source>
        <dbReference type="ARBA" id="ARBA00022801"/>
    </source>
</evidence>
<feature type="domain" description="HD Cas3-type" evidence="13">
    <location>
        <begin position="601"/>
        <end position="853"/>
    </location>
</feature>
<keyword evidence="8" id="KW-0067">ATP-binding</keyword>
<dbReference type="SMART" id="SM00490">
    <property type="entry name" value="HELICc"/>
    <property type="match status" value="1"/>
</dbReference>
<proteinExistence type="inferred from homology"/>
<keyword evidence="6" id="KW-0378">Hydrolase</keyword>
<evidence type="ECO:0000256" key="9">
    <source>
        <dbReference type="ARBA" id="ARBA00023118"/>
    </source>
</evidence>
<dbReference type="RefSeq" id="WP_106137595.1">
    <property type="nucleotide sequence ID" value="NZ_PVTE01000007.1"/>
</dbReference>
<keyword evidence="14" id="KW-0255">Endonuclease</keyword>
<dbReference type="PANTHER" id="PTHR47959">
    <property type="entry name" value="ATP-DEPENDENT RNA HELICASE RHLE-RELATED"/>
    <property type="match status" value="1"/>
</dbReference>
<dbReference type="OrthoDB" id="9810236at2"/>
<feature type="domain" description="Helicase C-terminal" evidence="12">
    <location>
        <begin position="244"/>
        <end position="404"/>
    </location>
</feature>
<dbReference type="Pfam" id="PF22590">
    <property type="entry name" value="Cas3-like_C_2"/>
    <property type="match status" value="1"/>
</dbReference>
<dbReference type="PROSITE" id="PS51194">
    <property type="entry name" value="HELICASE_CTER"/>
    <property type="match status" value="1"/>
</dbReference>
<evidence type="ECO:0000256" key="5">
    <source>
        <dbReference type="ARBA" id="ARBA00022741"/>
    </source>
</evidence>
<dbReference type="InterPro" id="IPR027417">
    <property type="entry name" value="P-loop_NTPase"/>
</dbReference>
<keyword evidence="3" id="KW-0540">Nuclease</keyword>
<gene>
    <name evidence="14" type="ORF">CLV58_10749</name>
</gene>
<evidence type="ECO:0000259" key="13">
    <source>
        <dbReference type="PROSITE" id="PS51643"/>
    </source>
</evidence>
<dbReference type="Pfam" id="PF00270">
    <property type="entry name" value="DEAD"/>
    <property type="match status" value="1"/>
</dbReference>
<dbReference type="NCBIfam" id="TIGR01587">
    <property type="entry name" value="cas3_core"/>
    <property type="match status" value="1"/>
</dbReference>
<dbReference type="PROSITE" id="PS51192">
    <property type="entry name" value="HELICASE_ATP_BIND_1"/>
    <property type="match status" value="1"/>
</dbReference>
<keyword evidence="5" id="KW-0547">Nucleotide-binding</keyword>
<comment type="caution">
    <text evidence="14">The sequence shown here is derived from an EMBL/GenBank/DDBJ whole genome shotgun (WGS) entry which is preliminary data.</text>
</comment>
<keyword evidence="15" id="KW-1185">Reference proteome</keyword>
<keyword evidence="4" id="KW-0479">Metal-binding</keyword>
<dbReference type="GO" id="GO:0005524">
    <property type="term" value="F:ATP binding"/>
    <property type="evidence" value="ECO:0007669"/>
    <property type="project" value="UniProtKB-KW"/>
</dbReference>
<dbReference type="GO" id="GO:0005829">
    <property type="term" value="C:cytosol"/>
    <property type="evidence" value="ECO:0007669"/>
    <property type="project" value="TreeGrafter"/>
</dbReference>
<dbReference type="PANTHER" id="PTHR47959:SF16">
    <property type="entry name" value="CRISPR-ASSOCIATED NUCLEASE_HELICASE CAS3-RELATED"/>
    <property type="match status" value="1"/>
</dbReference>
<sequence length="865" mass="99129">MKEFYQQLLGNQFEPYDYQIRVAELLLSGRNVILSVPTGAGKTWASVMPFLYARKKSLTDFPAKLVYSLPLRSLANSIHGDLTNEKLKKKLDELAGTAIKIQTGEFSDDPYFEADFVFSTIDQTLSNFLCFPLPLSRAQANLNAGSLIGSYLVFDEFHLLDEDRSMTTTIGLLKKLEQVSRFCIMTATLTKDMMQSLQKHLANCEIVTLDNFPQDKPKIHSLRAPEGKVKRSLSLKKNPITVSNIVADYNASSKMKSIVLCNRVERAQLLYQQLTDYFVDKPNPPKVICLHSRFIARDRQEKETDLKQIFGKESPPTNAILISTQVIEAGMDISCDVMHTEISPINSFLQRIGRCARFGGEFGQVCVYPILDEADDSSYNDLLKRDDLTKEDKKEIKRMQDAYLPYDRTLCEQTISALRSYNYIDESVANSLIENLLGDKERALFNKIREGNYSGIVRSWEECAKNAYRDLVRDIQSVNVVLVHESDKKKVERIPFAYETVSLYKWTLVKWLNQAKELANYNEDDLAWCLKDPDIIDDDEQPTQTLQRIPTADFEKIPDKIFLNADYFGYDSSIGLNNFLINTYGRTSRKAERKANKEEFGPLKKDTFSQHTLGLLSCYEKEFRQQSLYTRNQFATYFEQYFHIKNLTAERIDEFVRLMILYHDYGKLNEAWAHSMCRYQAAKEELKILPLADRSARLQVILGTEERNSPKYKGYLAHSDFDRNNEDDKKLSDKFLKNRPPHASVGACVILRVLSEWATLHQIEGDAFDYLVIAVAQAIGRHHSALIKGDSMPFTISPEAHKGFLKLSQSQGFDFTPPLSTLRDNVLKQPFPEGVESFYLWLVRILRLCDQKATANLSTYLNANL</sequence>
<dbReference type="InterPro" id="IPR006474">
    <property type="entry name" value="Helicase_Cas3_CRISPR-ass_core"/>
</dbReference>
<keyword evidence="7 14" id="KW-0347">Helicase</keyword>
<dbReference type="SMART" id="SM00487">
    <property type="entry name" value="DEXDc"/>
    <property type="match status" value="1"/>
</dbReference>
<dbReference type="GO" id="GO:0046872">
    <property type="term" value="F:metal ion binding"/>
    <property type="evidence" value="ECO:0007669"/>
    <property type="project" value="UniProtKB-KW"/>
</dbReference>
<evidence type="ECO:0000256" key="2">
    <source>
        <dbReference type="ARBA" id="ARBA00009046"/>
    </source>
</evidence>
<dbReference type="Gene3D" id="1.10.3210.30">
    <property type="match status" value="1"/>
</dbReference>
<comment type="similarity">
    <text evidence="2">In the central section; belongs to the CRISPR-associated helicase Cas3 family.</text>
</comment>
<dbReference type="InterPro" id="IPR006483">
    <property type="entry name" value="CRISPR-assoc_Cas3_HD"/>
</dbReference>
<organism evidence="14 15">
    <name type="scientific">Spirosoma oryzae</name>
    <dbReference type="NCBI Taxonomy" id="1469603"/>
    <lineage>
        <taxon>Bacteria</taxon>
        <taxon>Pseudomonadati</taxon>
        <taxon>Bacteroidota</taxon>
        <taxon>Cytophagia</taxon>
        <taxon>Cytophagales</taxon>
        <taxon>Cytophagaceae</taxon>
        <taxon>Spirosoma</taxon>
    </lineage>
</organism>
<dbReference type="InterPro" id="IPR014001">
    <property type="entry name" value="Helicase_ATP-bd"/>
</dbReference>
<reference evidence="14 15" key="1">
    <citation type="submission" date="2018-03" db="EMBL/GenBank/DDBJ databases">
        <title>Genomic Encyclopedia of Archaeal and Bacterial Type Strains, Phase II (KMG-II): from individual species to whole genera.</title>
        <authorList>
            <person name="Goeker M."/>
        </authorList>
    </citation>
    <scope>NUCLEOTIDE SEQUENCE [LARGE SCALE GENOMIC DNA]</scope>
    <source>
        <strain evidence="14 15">DSM 28354</strain>
    </source>
</reference>
<dbReference type="InterPro" id="IPR001650">
    <property type="entry name" value="Helicase_C-like"/>
</dbReference>
<evidence type="ECO:0000256" key="4">
    <source>
        <dbReference type="ARBA" id="ARBA00022723"/>
    </source>
</evidence>
<evidence type="ECO:0000256" key="1">
    <source>
        <dbReference type="ARBA" id="ARBA00006847"/>
    </source>
</evidence>
<dbReference type="GO" id="GO:0003724">
    <property type="term" value="F:RNA helicase activity"/>
    <property type="evidence" value="ECO:0007669"/>
    <property type="project" value="TreeGrafter"/>
</dbReference>
<dbReference type="Proteomes" id="UP000238375">
    <property type="component" value="Unassembled WGS sequence"/>
</dbReference>
<dbReference type="GO" id="GO:0003676">
    <property type="term" value="F:nucleic acid binding"/>
    <property type="evidence" value="ECO:0007669"/>
    <property type="project" value="InterPro"/>
</dbReference>
<evidence type="ECO:0000256" key="8">
    <source>
        <dbReference type="ARBA" id="ARBA00022840"/>
    </source>
</evidence>
<dbReference type="InterPro" id="IPR050079">
    <property type="entry name" value="DEAD_box_RNA_helicase"/>
</dbReference>
<dbReference type="GO" id="GO:0004519">
    <property type="term" value="F:endonuclease activity"/>
    <property type="evidence" value="ECO:0007669"/>
    <property type="project" value="UniProtKB-KW"/>
</dbReference>
<comment type="similarity">
    <text evidence="10">Belongs to the DEAD box helicase family.</text>
</comment>
<dbReference type="InterPro" id="IPR011545">
    <property type="entry name" value="DEAD/DEAH_box_helicase_dom"/>
</dbReference>
<dbReference type="AlphaFoldDB" id="A0A2T0T2S3"/>
<dbReference type="InterPro" id="IPR038257">
    <property type="entry name" value="CRISPR-assoc_Cas3_HD_sf"/>
</dbReference>